<evidence type="ECO:0000313" key="1">
    <source>
        <dbReference type="EMBL" id="MFD1952570.1"/>
    </source>
</evidence>
<comment type="caution">
    <text evidence="1">The sequence shown here is derived from an EMBL/GenBank/DDBJ whole genome shotgun (WGS) entry which is preliminary data.</text>
</comment>
<reference evidence="2" key="1">
    <citation type="journal article" date="2019" name="Int. J. Syst. Evol. Microbiol.">
        <title>The Global Catalogue of Microorganisms (GCM) 10K type strain sequencing project: providing services to taxonomists for standard genome sequencing and annotation.</title>
        <authorList>
            <consortium name="The Broad Institute Genomics Platform"/>
            <consortium name="The Broad Institute Genome Sequencing Center for Infectious Disease"/>
            <person name="Wu L."/>
            <person name="Ma J."/>
        </authorList>
    </citation>
    <scope>NUCLEOTIDE SEQUENCE [LARGE SCALE GENOMIC DNA]</scope>
    <source>
        <strain evidence="2">CGMCC 1.12702</strain>
    </source>
</reference>
<proteinExistence type="predicted"/>
<sequence>MAAAQVRAGAGVASNSVQATGTDVTHQYRIIIPPVFGIDPDERSM</sequence>
<accession>A0ABW4U3D3</accession>
<dbReference type="Proteomes" id="UP001597400">
    <property type="component" value="Unassembled WGS sequence"/>
</dbReference>
<gene>
    <name evidence="1" type="ORF">ACFSGX_17465</name>
</gene>
<protein>
    <submittedName>
        <fullName evidence="1">Uncharacterized protein</fullName>
    </submittedName>
</protein>
<dbReference type="EMBL" id="JBHUGS010000005">
    <property type="protein sequence ID" value="MFD1952570.1"/>
    <property type="molecule type" value="Genomic_DNA"/>
</dbReference>
<organism evidence="1 2">
    <name type="scientific">Sphingomonas arantia</name>
    <dbReference type="NCBI Taxonomy" id="1460676"/>
    <lineage>
        <taxon>Bacteria</taxon>
        <taxon>Pseudomonadati</taxon>
        <taxon>Pseudomonadota</taxon>
        <taxon>Alphaproteobacteria</taxon>
        <taxon>Sphingomonadales</taxon>
        <taxon>Sphingomonadaceae</taxon>
        <taxon>Sphingomonas</taxon>
    </lineage>
</organism>
<name>A0ABW4U3D3_9SPHN</name>
<keyword evidence="2" id="KW-1185">Reference proteome</keyword>
<dbReference type="RefSeq" id="WP_380931583.1">
    <property type="nucleotide sequence ID" value="NZ_JBHUGS010000005.1"/>
</dbReference>
<evidence type="ECO:0000313" key="2">
    <source>
        <dbReference type="Proteomes" id="UP001597400"/>
    </source>
</evidence>